<organism evidence="1">
    <name type="scientific">marine sediment metagenome</name>
    <dbReference type="NCBI Taxonomy" id="412755"/>
    <lineage>
        <taxon>unclassified sequences</taxon>
        <taxon>metagenomes</taxon>
        <taxon>ecological metagenomes</taxon>
    </lineage>
</organism>
<sequence>MDLAAAVKRVKRNTGLGVLSRTTDQVTQDIVNAINDRSYTFWNFHDWEYSLNPIEITMVTNQSDYTLTVDDGDILVLYPEKQGRPLRRYTFKEWLTYQRRATEDGNDSGNVFGYQSLGRNSADQRKVRMLRTPNSTNSGQKILGFSKKRLTVYTVADIATNTELNYFPREVHPIIVLGAEADINTVQKKPEAAKSKNKDFFGRLQLLVTQETSEPDDSMTTRPPAIYVRRKRRRSGTNVT</sequence>
<protein>
    <submittedName>
        <fullName evidence="1">Uncharacterized protein</fullName>
    </submittedName>
</protein>
<name>A0A0F9J7T5_9ZZZZ</name>
<dbReference type="EMBL" id="LAZR01010652">
    <property type="protein sequence ID" value="KKM65829.1"/>
    <property type="molecule type" value="Genomic_DNA"/>
</dbReference>
<comment type="caution">
    <text evidence="1">The sequence shown here is derived from an EMBL/GenBank/DDBJ whole genome shotgun (WGS) entry which is preliminary data.</text>
</comment>
<reference evidence="1" key="1">
    <citation type="journal article" date="2015" name="Nature">
        <title>Complex archaea that bridge the gap between prokaryotes and eukaryotes.</title>
        <authorList>
            <person name="Spang A."/>
            <person name="Saw J.H."/>
            <person name="Jorgensen S.L."/>
            <person name="Zaremba-Niedzwiedzka K."/>
            <person name="Martijn J."/>
            <person name="Lind A.E."/>
            <person name="van Eijk R."/>
            <person name="Schleper C."/>
            <person name="Guy L."/>
            <person name="Ettema T.J."/>
        </authorList>
    </citation>
    <scope>NUCLEOTIDE SEQUENCE</scope>
</reference>
<evidence type="ECO:0000313" key="1">
    <source>
        <dbReference type="EMBL" id="KKM65829.1"/>
    </source>
</evidence>
<accession>A0A0F9J7T5</accession>
<dbReference type="AlphaFoldDB" id="A0A0F9J7T5"/>
<gene>
    <name evidence="1" type="ORF">LCGC14_1487340</name>
</gene>
<proteinExistence type="predicted"/>